<comment type="caution">
    <text evidence="7">The sequence shown here is derived from an EMBL/GenBank/DDBJ whole genome shotgun (WGS) entry which is preliminary data.</text>
</comment>
<dbReference type="InterPro" id="IPR011701">
    <property type="entry name" value="MFS"/>
</dbReference>
<evidence type="ECO:0000256" key="3">
    <source>
        <dbReference type="ARBA" id="ARBA00023136"/>
    </source>
</evidence>
<dbReference type="PANTHER" id="PTHR11360">
    <property type="entry name" value="MONOCARBOXYLATE TRANSPORTER"/>
    <property type="match status" value="1"/>
</dbReference>
<dbReference type="eggNOG" id="COG2271">
    <property type="taxonomic scope" value="Bacteria"/>
</dbReference>
<keyword evidence="3 5" id="KW-0472">Membrane</keyword>
<dbReference type="GO" id="GO:0022857">
    <property type="term" value="F:transmembrane transporter activity"/>
    <property type="evidence" value="ECO:0007669"/>
    <property type="project" value="InterPro"/>
</dbReference>
<evidence type="ECO:0000313" key="7">
    <source>
        <dbReference type="EMBL" id="EDY15871.1"/>
    </source>
</evidence>
<dbReference type="Pfam" id="PF07690">
    <property type="entry name" value="MFS_1"/>
    <property type="match status" value="1"/>
</dbReference>
<feature type="transmembrane region" description="Helical" evidence="5">
    <location>
        <begin position="275"/>
        <end position="296"/>
    </location>
</feature>
<dbReference type="AlphaFoldDB" id="B4DCG2"/>
<dbReference type="Gene3D" id="1.20.1250.20">
    <property type="entry name" value="MFS general substrate transporter like domains"/>
    <property type="match status" value="2"/>
</dbReference>
<reference evidence="7 8" key="1">
    <citation type="journal article" date="2011" name="J. Bacteriol.">
        <title>Genome sequence of Chthoniobacter flavus Ellin428, an aerobic heterotrophic soil bacterium.</title>
        <authorList>
            <person name="Kant R."/>
            <person name="van Passel M.W."/>
            <person name="Palva A."/>
            <person name="Lucas S."/>
            <person name="Lapidus A."/>
            <person name="Glavina Del Rio T."/>
            <person name="Dalin E."/>
            <person name="Tice H."/>
            <person name="Bruce D."/>
            <person name="Goodwin L."/>
            <person name="Pitluck S."/>
            <person name="Larimer F.W."/>
            <person name="Land M.L."/>
            <person name="Hauser L."/>
            <person name="Sangwan P."/>
            <person name="de Vos W.M."/>
            <person name="Janssen P.H."/>
            <person name="Smidt H."/>
        </authorList>
    </citation>
    <scope>NUCLEOTIDE SEQUENCE [LARGE SCALE GENOMIC DNA]</scope>
    <source>
        <strain evidence="7 8">Ellin428</strain>
    </source>
</reference>
<keyword evidence="8" id="KW-1185">Reference proteome</keyword>
<dbReference type="Proteomes" id="UP000005824">
    <property type="component" value="Unassembled WGS sequence"/>
</dbReference>
<dbReference type="PANTHER" id="PTHR11360:SF308">
    <property type="entry name" value="BLL3089 PROTEIN"/>
    <property type="match status" value="1"/>
</dbReference>
<feature type="transmembrane region" description="Helical" evidence="5">
    <location>
        <begin position="100"/>
        <end position="127"/>
    </location>
</feature>
<keyword evidence="1 5" id="KW-0812">Transmembrane</keyword>
<accession>B4DCG2</accession>
<evidence type="ECO:0000256" key="1">
    <source>
        <dbReference type="ARBA" id="ARBA00022692"/>
    </source>
</evidence>
<feature type="transmembrane region" description="Helical" evidence="5">
    <location>
        <begin position="361"/>
        <end position="381"/>
    </location>
</feature>
<evidence type="ECO:0000259" key="6">
    <source>
        <dbReference type="PROSITE" id="PS50850"/>
    </source>
</evidence>
<dbReference type="EMBL" id="ABVL01000049">
    <property type="protein sequence ID" value="EDY15871.1"/>
    <property type="molecule type" value="Genomic_DNA"/>
</dbReference>
<feature type="transmembrane region" description="Helical" evidence="5">
    <location>
        <begin position="327"/>
        <end position="349"/>
    </location>
</feature>
<dbReference type="STRING" id="497964.CfE428DRAFT_6603"/>
<evidence type="ECO:0000256" key="2">
    <source>
        <dbReference type="ARBA" id="ARBA00022989"/>
    </source>
</evidence>
<feature type="region of interest" description="Disordered" evidence="4">
    <location>
        <begin position="1"/>
        <end position="24"/>
    </location>
</feature>
<dbReference type="InterPro" id="IPR036259">
    <property type="entry name" value="MFS_trans_sf"/>
</dbReference>
<dbReference type="InterPro" id="IPR020846">
    <property type="entry name" value="MFS_dom"/>
</dbReference>
<feature type="transmembrane region" description="Helical" evidence="5">
    <location>
        <begin position="303"/>
        <end position="321"/>
    </location>
</feature>
<gene>
    <name evidence="7" type="ORF">CfE428DRAFT_6603</name>
</gene>
<dbReference type="PROSITE" id="PS50850">
    <property type="entry name" value="MFS"/>
    <property type="match status" value="1"/>
</dbReference>
<evidence type="ECO:0000313" key="8">
    <source>
        <dbReference type="Proteomes" id="UP000005824"/>
    </source>
</evidence>
<feature type="domain" description="Major facilitator superfamily (MFS) profile" evidence="6">
    <location>
        <begin position="30"/>
        <end position="416"/>
    </location>
</feature>
<dbReference type="SUPFAM" id="SSF103473">
    <property type="entry name" value="MFS general substrate transporter"/>
    <property type="match status" value="1"/>
</dbReference>
<feature type="transmembrane region" description="Helical" evidence="5">
    <location>
        <begin position="237"/>
        <end position="255"/>
    </location>
</feature>
<name>B4DCG2_9BACT</name>
<proteinExistence type="predicted"/>
<dbReference type="InParanoid" id="B4DCG2"/>
<feature type="transmembrane region" description="Helical" evidence="5">
    <location>
        <begin position="186"/>
        <end position="205"/>
    </location>
</feature>
<feature type="transmembrane region" description="Helical" evidence="5">
    <location>
        <begin position="64"/>
        <end position="88"/>
    </location>
</feature>
<feature type="transmembrane region" description="Helical" evidence="5">
    <location>
        <begin position="154"/>
        <end position="174"/>
    </location>
</feature>
<protein>
    <submittedName>
        <fullName evidence="7">Major facilitator superfamily MFS_1</fullName>
    </submittedName>
</protein>
<keyword evidence="2 5" id="KW-1133">Transmembrane helix</keyword>
<feature type="transmembrane region" description="Helical" evidence="5">
    <location>
        <begin position="393"/>
        <end position="411"/>
    </location>
</feature>
<evidence type="ECO:0000256" key="4">
    <source>
        <dbReference type="SAM" id="MobiDB-lite"/>
    </source>
</evidence>
<sequence>MPVDSSPAVSPPHSVNEPSSSTAPSPWGNVVLAAILMLATLPGRTQGLGLITEYLLRDFGLDHVGIADINLWATLIGSLFCLPAGWFIDRCGLRTTALGILLPLAAVVFVLSMSHSSVALLFALVLLSRGLGQSALSVTSITAVGKTVGRGEGWAMGVYSALFSVLYALAFIAIGWATDTHSWRFAWFYVAVSLLLVALLTRFYLREPAQPAEKSPPGNGTAPTIGLTLGEALRTPVFWIFGGATALFALVYAGIGLFNQAIFAEHGFDATTYHHFAAVSALWALTGQMLCGWLSLHKPMPRLLAAALLLLGLGLAALPQLQNRTELWIFAGAFGLAVGFVTVIFFAVWGRAFGQAHLGRIQGAAQMVTVFASAVGPLLFAEVQKAAGSFTPALYALSVIVCLTALAAWCTRLPGQSI</sequence>
<dbReference type="InterPro" id="IPR050327">
    <property type="entry name" value="Proton-linked_MCT"/>
</dbReference>
<organism evidence="7 8">
    <name type="scientific">Chthoniobacter flavus Ellin428</name>
    <dbReference type="NCBI Taxonomy" id="497964"/>
    <lineage>
        <taxon>Bacteria</taxon>
        <taxon>Pseudomonadati</taxon>
        <taxon>Verrucomicrobiota</taxon>
        <taxon>Spartobacteria</taxon>
        <taxon>Chthoniobacterales</taxon>
        <taxon>Chthoniobacteraceae</taxon>
        <taxon>Chthoniobacter</taxon>
    </lineage>
</organism>
<evidence type="ECO:0000256" key="5">
    <source>
        <dbReference type="SAM" id="Phobius"/>
    </source>
</evidence>